<comment type="function">
    <text evidence="10">Pyrophosphatase that catalyzes the hydrolysis of nucleoside triphosphates to their monophosphate derivatives, with a high preference for the non-canonical purine nucleotides XTP (xanthosine triphosphate), dITP (deoxyinosine triphosphate) and ITP. Seems to function as a house-cleaning enzyme that removes non-canonical purine nucleotides from the nucleotide pool, thus preventing their incorporation into DNA/RNA and avoiding chromosomal lesions.</text>
</comment>
<feature type="binding site" evidence="10">
    <location>
        <begin position="7"/>
        <end position="12"/>
    </location>
    <ligand>
        <name>substrate</name>
    </ligand>
</feature>
<evidence type="ECO:0000256" key="8">
    <source>
        <dbReference type="ARBA" id="ARBA00051875"/>
    </source>
</evidence>
<organism evidence="12 13">
    <name type="scientific">Dokdonia sinensis</name>
    <dbReference type="NCBI Taxonomy" id="2479847"/>
    <lineage>
        <taxon>Bacteria</taxon>
        <taxon>Pseudomonadati</taxon>
        <taxon>Bacteroidota</taxon>
        <taxon>Flavobacteriia</taxon>
        <taxon>Flavobacteriales</taxon>
        <taxon>Flavobacteriaceae</taxon>
        <taxon>Dokdonia</taxon>
    </lineage>
</organism>
<dbReference type="Proteomes" id="UP000281985">
    <property type="component" value="Unassembled WGS sequence"/>
</dbReference>
<reference evidence="12 13" key="1">
    <citation type="submission" date="2018-10" db="EMBL/GenBank/DDBJ databases">
        <title>Dokdonia luteus sp. nov., isolated from sea water.</title>
        <authorList>
            <person name="Zhou L.Y."/>
            <person name="Du Z.J."/>
        </authorList>
    </citation>
    <scope>NUCLEOTIDE SEQUENCE [LARGE SCALE GENOMIC DNA]</scope>
    <source>
        <strain evidence="12 13">SH27</strain>
    </source>
</reference>
<comment type="caution">
    <text evidence="12">The sequence shown here is derived from an EMBL/GenBank/DDBJ whole genome shotgun (WGS) entry which is preliminary data.</text>
</comment>
<dbReference type="InterPro" id="IPR020922">
    <property type="entry name" value="dITP/XTP_pyrophosphatase"/>
</dbReference>
<dbReference type="AlphaFoldDB" id="A0A3M0GUE3"/>
<comment type="cofactor">
    <cofactor evidence="10">
        <name>Mg(2+)</name>
        <dbReference type="ChEBI" id="CHEBI:18420"/>
    </cofactor>
    <text evidence="10">Binds 1 Mg(2+) ion per subunit.</text>
</comment>
<evidence type="ECO:0000256" key="10">
    <source>
        <dbReference type="HAMAP-Rule" id="MF_01405"/>
    </source>
</evidence>
<comment type="catalytic activity">
    <reaction evidence="10">
        <text>ITP + H2O = IMP + diphosphate + H(+)</text>
        <dbReference type="Rhea" id="RHEA:29399"/>
        <dbReference type="ChEBI" id="CHEBI:15377"/>
        <dbReference type="ChEBI" id="CHEBI:15378"/>
        <dbReference type="ChEBI" id="CHEBI:33019"/>
        <dbReference type="ChEBI" id="CHEBI:58053"/>
        <dbReference type="ChEBI" id="CHEBI:61402"/>
        <dbReference type="EC" id="3.6.1.66"/>
    </reaction>
</comment>
<dbReference type="EC" id="3.6.1.66" evidence="10"/>
<evidence type="ECO:0000256" key="1">
    <source>
        <dbReference type="ARBA" id="ARBA00008023"/>
    </source>
</evidence>
<feature type="binding site" evidence="10">
    <location>
        <begin position="184"/>
        <end position="185"/>
    </location>
    <ligand>
        <name>substrate</name>
    </ligand>
</feature>
<keyword evidence="4 10" id="KW-0547">Nucleotide-binding</keyword>
<evidence type="ECO:0000256" key="2">
    <source>
        <dbReference type="ARBA" id="ARBA00011738"/>
    </source>
</evidence>
<comment type="caution">
    <text evidence="10">Lacks conserved residue(s) required for the propagation of feature annotation.</text>
</comment>
<dbReference type="GO" id="GO:0017111">
    <property type="term" value="F:ribonucleoside triphosphate phosphatase activity"/>
    <property type="evidence" value="ECO:0007669"/>
    <property type="project" value="InterPro"/>
</dbReference>
<keyword evidence="3 10" id="KW-0479">Metal-binding</keyword>
<accession>A0A3M0GUE3</accession>
<dbReference type="GO" id="GO:0046872">
    <property type="term" value="F:metal ion binding"/>
    <property type="evidence" value="ECO:0007669"/>
    <property type="project" value="UniProtKB-KW"/>
</dbReference>
<evidence type="ECO:0000256" key="6">
    <source>
        <dbReference type="ARBA" id="ARBA00022842"/>
    </source>
</evidence>
<dbReference type="GO" id="GO:0000166">
    <property type="term" value="F:nucleotide binding"/>
    <property type="evidence" value="ECO:0007669"/>
    <property type="project" value="UniProtKB-KW"/>
</dbReference>
<dbReference type="SUPFAM" id="SSF52972">
    <property type="entry name" value="ITPase-like"/>
    <property type="match status" value="1"/>
</dbReference>
<evidence type="ECO:0000256" key="5">
    <source>
        <dbReference type="ARBA" id="ARBA00022801"/>
    </source>
</evidence>
<keyword evidence="13" id="KW-1185">Reference proteome</keyword>
<keyword evidence="6 10" id="KW-0460">Magnesium</keyword>
<evidence type="ECO:0000256" key="3">
    <source>
        <dbReference type="ARBA" id="ARBA00022723"/>
    </source>
</evidence>
<dbReference type="NCBIfam" id="TIGR00042">
    <property type="entry name" value="RdgB/HAM1 family non-canonical purine NTP pyrophosphatase"/>
    <property type="match status" value="1"/>
</dbReference>
<feature type="binding site" evidence="10">
    <location>
        <position position="179"/>
    </location>
    <ligand>
        <name>substrate</name>
    </ligand>
</feature>
<evidence type="ECO:0000313" key="12">
    <source>
        <dbReference type="EMBL" id="RMB60936.1"/>
    </source>
</evidence>
<dbReference type="InterPro" id="IPR029001">
    <property type="entry name" value="ITPase-like_fam"/>
</dbReference>
<dbReference type="GO" id="GO:0005829">
    <property type="term" value="C:cytosol"/>
    <property type="evidence" value="ECO:0007669"/>
    <property type="project" value="TreeGrafter"/>
</dbReference>
<comment type="catalytic activity">
    <reaction evidence="8 10">
        <text>dITP + H2O = dIMP + diphosphate + H(+)</text>
        <dbReference type="Rhea" id="RHEA:28342"/>
        <dbReference type="ChEBI" id="CHEBI:15377"/>
        <dbReference type="ChEBI" id="CHEBI:15378"/>
        <dbReference type="ChEBI" id="CHEBI:33019"/>
        <dbReference type="ChEBI" id="CHEBI:61194"/>
        <dbReference type="ChEBI" id="CHEBI:61382"/>
        <dbReference type="EC" id="3.6.1.66"/>
    </reaction>
</comment>
<dbReference type="PANTHER" id="PTHR11067:SF9">
    <property type="entry name" value="INOSINE TRIPHOSPHATE PYROPHOSPHATASE"/>
    <property type="match status" value="1"/>
</dbReference>
<dbReference type="GO" id="GO:0036222">
    <property type="term" value="F:XTP diphosphatase activity"/>
    <property type="evidence" value="ECO:0007669"/>
    <property type="project" value="UniProtKB-UniRule"/>
</dbReference>
<dbReference type="EMBL" id="REFV01000004">
    <property type="protein sequence ID" value="RMB60936.1"/>
    <property type="molecule type" value="Genomic_DNA"/>
</dbReference>
<dbReference type="PANTHER" id="PTHR11067">
    <property type="entry name" value="INOSINE TRIPHOSPHATE PYROPHOSPHATASE/HAM1 PROTEIN"/>
    <property type="match status" value="1"/>
</dbReference>
<feature type="active site" description="Proton acceptor" evidence="10">
    <location>
        <position position="68"/>
    </location>
</feature>
<gene>
    <name evidence="12" type="ORF">EAX61_05490</name>
</gene>
<proteinExistence type="inferred from homology"/>
<name>A0A3M0GUE3_9FLAO</name>
<dbReference type="CDD" id="cd00515">
    <property type="entry name" value="HAM1"/>
    <property type="match status" value="1"/>
</dbReference>
<evidence type="ECO:0000256" key="11">
    <source>
        <dbReference type="RuleBase" id="RU003781"/>
    </source>
</evidence>
<comment type="subunit">
    <text evidence="2 10">Homodimer.</text>
</comment>
<evidence type="ECO:0000256" key="9">
    <source>
        <dbReference type="ARBA" id="ARBA00052017"/>
    </source>
</evidence>
<dbReference type="GO" id="GO:0036220">
    <property type="term" value="F:ITP diphosphatase activity"/>
    <property type="evidence" value="ECO:0007669"/>
    <property type="project" value="UniProtKB-UniRule"/>
</dbReference>
<dbReference type="RefSeq" id="WP_121916671.1">
    <property type="nucleotide sequence ID" value="NZ_REFV01000004.1"/>
</dbReference>
<evidence type="ECO:0000256" key="7">
    <source>
        <dbReference type="ARBA" id="ARBA00023080"/>
    </source>
</evidence>
<feature type="binding site" evidence="10">
    <location>
        <position position="68"/>
    </location>
    <ligand>
        <name>Mg(2+)</name>
        <dbReference type="ChEBI" id="CHEBI:18420"/>
    </ligand>
</feature>
<dbReference type="FunFam" id="3.90.950.10:FF:000001">
    <property type="entry name" value="dITP/XTP pyrophosphatase"/>
    <property type="match status" value="1"/>
</dbReference>
<evidence type="ECO:0000313" key="13">
    <source>
        <dbReference type="Proteomes" id="UP000281985"/>
    </source>
</evidence>
<dbReference type="OrthoDB" id="9807456at2"/>
<dbReference type="GO" id="GO:0009146">
    <property type="term" value="P:purine nucleoside triphosphate catabolic process"/>
    <property type="evidence" value="ECO:0007669"/>
    <property type="project" value="UniProtKB-UniRule"/>
</dbReference>
<protein>
    <recommendedName>
        <fullName evidence="10">dITP/XTP pyrophosphatase</fullName>
        <ecNumber evidence="10">3.6.1.66</ecNumber>
    </recommendedName>
    <alternativeName>
        <fullName evidence="10">Non-canonical purine NTP pyrophosphatase</fullName>
    </alternativeName>
    <alternativeName>
        <fullName evidence="10">Non-standard purine NTP pyrophosphatase</fullName>
    </alternativeName>
    <alternativeName>
        <fullName evidence="10">Nucleoside-triphosphate diphosphatase</fullName>
    </alternativeName>
    <alternativeName>
        <fullName evidence="10">Nucleoside-triphosphate pyrophosphatase</fullName>
        <shortName evidence="10">NTPase</shortName>
    </alternativeName>
</protein>
<dbReference type="Gene3D" id="3.90.950.10">
    <property type="match status" value="1"/>
</dbReference>
<comment type="catalytic activity">
    <reaction evidence="9 10">
        <text>XTP + H2O = XMP + diphosphate + H(+)</text>
        <dbReference type="Rhea" id="RHEA:28610"/>
        <dbReference type="ChEBI" id="CHEBI:15377"/>
        <dbReference type="ChEBI" id="CHEBI:15378"/>
        <dbReference type="ChEBI" id="CHEBI:33019"/>
        <dbReference type="ChEBI" id="CHEBI:57464"/>
        <dbReference type="ChEBI" id="CHEBI:61314"/>
        <dbReference type="EC" id="3.6.1.66"/>
    </reaction>
</comment>
<dbReference type="NCBIfam" id="NF011398">
    <property type="entry name" value="PRK14823.1"/>
    <property type="match status" value="1"/>
</dbReference>
<dbReference type="InterPro" id="IPR002637">
    <property type="entry name" value="RdgB/HAM1"/>
</dbReference>
<evidence type="ECO:0000256" key="4">
    <source>
        <dbReference type="ARBA" id="ARBA00022741"/>
    </source>
</evidence>
<keyword evidence="7 10" id="KW-0546">Nucleotide metabolism</keyword>
<comment type="similarity">
    <text evidence="1 10 11">Belongs to the HAM1 NTPase family.</text>
</comment>
<dbReference type="GO" id="GO:0009117">
    <property type="term" value="P:nucleotide metabolic process"/>
    <property type="evidence" value="ECO:0007669"/>
    <property type="project" value="UniProtKB-KW"/>
</dbReference>
<sequence>MKIVFATHNPNKLREIQALVPSHITLVSLTDIGCTEDIIEDAPTIEGNAILKAKYVKDKYGFDCFADDTGLEVNALNGAPGVYSARYAGEQKNALDNMNKLLIELATKHDRSARFKTVIAFAKTCPELDSGADKIQTFEGICKGQITREKLGDGGFGYDPIFQPDGFDATFAQMAMQLKGKISHRGRAFEKFVDFLGQ</sequence>
<dbReference type="GO" id="GO:0035870">
    <property type="term" value="F:dITP diphosphatase activity"/>
    <property type="evidence" value="ECO:0007669"/>
    <property type="project" value="UniProtKB-UniRule"/>
</dbReference>
<feature type="binding site" evidence="10">
    <location>
        <begin position="156"/>
        <end position="159"/>
    </location>
    <ligand>
        <name>substrate</name>
    </ligand>
</feature>
<dbReference type="Pfam" id="PF01725">
    <property type="entry name" value="Ham1p_like"/>
    <property type="match status" value="1"/>
</dbReference>
<keyword evidence="5 10" id="KW-0378">Hydrolase</keyword>
<dbReference type="HAMAP" id="MF_01405">
    <property type="entry name" value="Non_canon_purine_NTPase"/>
    <property type="match status" value="1"/>
</dbReference>
<feature type="binding site" evidence="10">
    <location>
        <position position="69"/>
    </location>
    <ligand>
        <name>substrate</name>
    </ligand>
</feature>